<gene>
    <name evidence="2" type="ORF">FA15DRAFT_263951</name>
</gene>
<dbReference type="EMBL" id="ML210172">
    <property type="protein sequence ID" value="TFK26666.1"/>
    <property type="molecule type" value="Genomic_DNA"/>
</dbReference>
<evidence type="ECO:0000256" key="1">
    <source>
        <dbReference type="SAM" id="MobiDB-lite"/>
    </source>
</evidence>
<accession>A0A5C3L3D3</accession>
<feature type="region of interest" description="Disordered" evidence="1">
    <location>
        <begin position="92"/>
        <end position="111"/>
    </location>
</feature>
<keyword evidence="3" id="KW-1185">Reference proteome</keyword>
<dbReference type="AlphaFoldDB" id="A0A5C3L3D3"/>
<proteinExistence type="predicted"/>
<protein>
    <submittedName>
        <fullName evidence="2">Uncharacterized protein</fullName>
    </submittedName>
</protein>
<sequence>MLARDHPLFACDCCGKRCPGEICPGYAALWHNVRLALCTCSHQLTLEIGTAFAALSASLQSHAAFLPTLWAVTSWFLTIALGLCRLRPCKPPDSRPVQAQQSRSNREKSRFKTLTSPGFLRGIESNFCDTVADF</sequence>
<name>A0A5C3L3D3_COPMA</name>
<evidence type="ECO:0000313" key="3">
    <source>
        <dbReference type="Proteomes" id="UP000307440"/>
    </source>
</evidence>
<reference evidence="2 3" key="1">
    <citation type="journal article" date="2019" name="Nat. Ecol. Evol.">
        <title>Megaphylogeny resolves global patterns of mushroom evolution.</title>
        <authorList>
            <person name="Varga T."/>
            <person name="Krizsan K."/>
            <person name="Foldi C."/>
            <person name="Dima B."/>
            <person name="Sanchez-Garcia M."/>
            <person name="Sanchez-Ramirez S."/>
            <person name="Szollosi G.J."/>
            <person name="Szarkandi J.G."/>
            <person name="Papp V."/>
            <person name="Albert L."/>
            <person name="Andreopoulos W."/>
            <person name="Angelini C."/>
            <person name="Antonin V."/>
            <person name="Barry K.W."/>
            <person name="Bougher N.L."/>
            <person name="Buchanan P."/>
            <person name="Buyck B."/>
            <person name="Bense V."/>
            <person name="Catcheside P."/>
            <person name="Chovatia M."/>
            <person name="Cooper J."/>
            <person name="Damon W."/>
            <person name="Desjardin D."/>
            <person name="Finy P."/>
            <person name="Geml J."/>
            <person name="Haridas S."/>
            <person name="Hughes K."/>
            <person name="Justo A."/>
            <person name="Karasinski D."/>
            <person name="Kautmanova I."/>
            <person name="Kiss B."/>
            <person name="Kocsube S."/>
            <person name="Kotiranta H."/>
            <person name="LaButti K.M."/>
            <person name="Lechner B.E."/>
            <person name="Liimatainen K."/>
            <person name="Lipzen A."/>
            <person name="Lukacs Z."/>
            <person name="Mihaltcheva S."/>
            <person name="Morgado L.N."/>
            <person name="Niskanen T."/>
            <person name="Noordeloos M.E."/>
            <person name="Ohm R.A."/>
            <person name="Ortiz-Santana B."/>
            <person name="Ovrebo C."/>
            <person name="Racz N."/>
            <person name="Riley R."/>
            <person name="Savchenko A."/>
            <person name="Shiryaev A."/>
            <person name="Soop K."/>
            <person name="Spirin V."/>
            <person name="Szebenyi C."/>
            <person name="Tomsovsky M."/>
            <person name="Tulloss R.E."/>
            <person name="Uehling J."/>
            <person name="Grigoriev I.V."/>
            <person name="Vagvolgyi C."/>
            <person name="Papp T."/>
            <person name="Martin F.M."/>
            <person name="Miettinen O."/>
            <person name="Hibbett D.S."/>
            <person name="Nagy L.G."/>
        </authorList>
    </citation>
    <scope>NUCLEOTIDE SEQUENCE [LARGE SCALE GENOMIC DNA]</scope>
    <source>
        <strain evidence="2 3">CBS 121175</strain>
    </source>
</reference>
<dbReference type="Proteomes" id="UP000307440">
    <property type="component" value="Unassembled WGS sequence"/>
</dbReference>
<organism evidence="2 3">
    <name type="scientific">Coprinopsis marcescibilis</name>
    <name type="common">Agaric fungus</name>
    <name type="synonym">Psathyrella marcescibilis</name>
    <dbReference type="NCBI Taxonomy" id="230819"/>
    <lineage>
        <taxon>Eukaryota</taxon>
        <taxon>Fungi</taxon>
        <taxon>Dikarya</taxon>
        <taxon>Basidiomycota</taxon>
        <taxon>Agaricomycotina</taxon>
        <taxon>Agaricomycetes</taxon>
        <taxon>Agaricomycetidae</taxon>
        <taxon>Agaricales</taxon>
        <taxon>Agaricineae</taxon>
        <taxon>Psathyrellaceae</taxon>
        <taxon>Coprinopsis</taxon>
    </lineage>
</organism>
<evidence type="ECO:0000313" key="2">
    <source>
        <dbReference type="EMBL" id="TFK26666.1"/>
    </source>
</evidence>